<comment type="caution">
    <text evidence="1">The sequence shown here is derived from an EMBL/GenBank/DDBJ whole genome shotgun (WGS) entry which is preliminary data.</text>
</comment>
<gene>
    <name evidence="1" type="ORF">ANE_LOCUS9646</name>
</gene>
<evidence type="ECO:0000313" key="2">
    <source>
        <dbReference type="Proteomes" id="UP000489600"/>
    </source>
</evidence>
<accession>A0A565BD00</accession>
<keyword evidence="2" id="KW-1185">Reference proteome</keyword>
<evidence type="ECO:0000313" key="1">
    <source>
        <dbReference type="EMBL" id="VVA99201.1"/>
    </source>
</evidence>
<organism evidence="1 2">
    <name type="scientific">Arabis nemorensis</name>
    <dbReference type="NCBI Taxonomy" id="586526"/>
    <lineage>
        <taxon>Eukaryota</taxon>
        <taxon>Viridiplantae</taxon>
        <taxon>Streptophyta</taxon>
        <taxon>Embryophyta</taxon>
        <taxon>Tracheophyta</taxon>
        <taxon>Spermatophyta</taxon>
        <taxon>Magnoliopsida</taxon>
        <taxon>eudicotyledons</taxon>
        <taxon>Gunneridae</taxon>
        <taxon>Pentapetalae</taxon>
        <taxon>rosids</taxon>
        <taxon>malvids</taxon>
        <taxon>Brassicales</taxon>
        <taxon>Brassicaceae</taxon>
        <taxon>Arabideae</taxon>
        <taxon>Arabis</taxon>
    </lineage>
</organism>
<reference evidence="1" key="1">
    <citation type="submission" date="2019-07" db="EMBL/GenBank/DDBJ databases">
        <authorList>
            <person name="Dittberner H."/>
        </authorList>
    </citation>
    <scope>NUCLEOTIDE SEQUENCE [LARGE SCALE GENOMIC DNA]</scope>
</reference>
<dbReference type="OrthoDB" id="1852153at2759"/>
<proteinExistence type="predicted"/>
<dbReference type="EMBL" id="CABITT030000003">
    <property type="protein sequence ID" value="VVA99201.1"/>
    <property type="molecule type" value="Genomic_DNA"/>
</dbReference>
<name>A0A565BD00_9BRAS</name>
<dbReference type="PANTHER" id="PTHR31439">
    <property type="entry name" value="EXPRESSED PROTEIN"/>
    <property type="match status" value="1"/>
</dbReference>
<dbReference type="AlphaFoldDB" id="A0A565BD00"/>
<protein>
    <submittedName>
        <fullName evidence="1">Uncharacterized protein</fullName>
    </submittedName>
</protein>
<dbReference type="PANTHER" id="PTHR31439:SF7">
    <property type="entry name" value="EXPRESSED PROTEIN"/>
    <property type="match status" value="1"/>
</dbReference>
<sequence length="277" mass="31972">MGIVRWTYGIVRWKLEIHEHGRRQKHNYLKSGFGLTIVELHNKIIKFPLVEPKEAVLRYALSHQQAEVVVHVDNIRIHVSKVGFHKGRGVENQIADCYSEETYFSSRVQVWVGPEIGSSHVSWLSLGRSTKNEEREIEVTRVLKGNFGKGKVAPRVKARARMSTRRKIKDWRIEQESEGKAAVFNAVLYDRESGQEVTMVKPNHESYKNLFTKSGGLVFGRDEYGDEVGWRVGREMEGSVLKWRMGGKIWLTLNTLFYETRCVEWCDEVDLPLLPTS</sequence>
<dbReference type="Proteomes" id="UP000489600">
    <property type="component" value="Unassembled WGS sequence"/>
</dbReference>